<protein>
    <submittedName>
        <fullName evidence="3">Uncharacterized protein</fullName>
    </submittedName>
</protein>
<dbReference type="OrthoDB" id="9769023at2"/>
<dbReference type="Gene3D" id="1.25.40.10">
    <property type="entry name" value="Tetratricopeptide repeat domain"/>
    <property type="match status" value="1"/>
</dbReference>
<feature type="signal peptide" evidence="2">
    <location>
        <begin position="1"/>
        <end position="25"/>
    </location>
</feature>
<name>A0A3A6QL53_9VIBR</name>
<keyword evidence="4" id="KW-1185">Reference proteome</keyword>
<dbReference type="PROSITE" id="PS50005">
    <property type="entry name" value="TPR"/>
    <property type="match status" value="1"/>
</dbReference>
<dbReference type="Proteomes" id="UP000273252">
    <property type="component" value="Unassembled WGS sequence"/>
</dbReference>
<dbReference type="InterPro" id="IPR019734">
    <property type="entry name" value="TPR_rpt"/>
</dbReference>
<dbReference type="InterPro" id="IPR011990">
    <property type="entry name" value="TPR-like_helical_dom_sf"/>
</dbReference>
<evidence type="ECO:0000256" key="1">
    <source>
        <dbReference type="PROSITE-ProRule" id="PRU00339"/>
    </source>
</evidence>
<sequence>MSISIRLICILCSGLLLTGCANLSAGNLFSHYSAQNESVYQSVKVGNYQQAVEELPEQIAGDILDNFERGRVFYLDEQYPQSKSSFELSDKAVRIEQDKAIISLSNTASSIGSLATNDNLDIYQPSDYELGFLHLYLGLNYLQKNSIEGALVEMRRANQVQENARKVREKELEAAQEQMKSQGLSPNLGSILANYPDAGKTLQAVQNGYLLYLSALLYEADGNLNDAYVDYRRALAVAPDNIAVFDGARRVARNLGMNQDLVQLEKRYGKGKPIPKGQSRVIFIEEQGIVQARQGWKQTLPIFDSRGGSAWYSIALPYYPTNVTPYPMPLQINGAKVQSSLLADVNLMAKNDLSEKMPSLILRQALRVVAKEQLRREATNGDDVGNLIFNVWNTLTEQPDTRSWQTLPASIYSASQLVAAGKQQVVLDGQSYTFSVKEGQTALVWLSRQGSHATIWHKQLGTL</sequence>
<comment type="caution">
    <text evidence="3">The sequence shown here is derived from an EMBL/GenBank/DDBJ whole genome shotgun (WGS) entry which is preliminary data.</text>
</comment>
<gene>
    <name evidence="3" type="ORF">DZ860_08785</name>
</gene>
<dbReference type="PROSITE" id="PS51257">
    <property type="entry name" value="PROKAR_LIPOPROTEIN"/>
    <property type="match status" value="1"/>
</dbReference>
<organism evidence="3 4">
    <name type="scientific">Vibrio sinensis</name>
    <dbReference type="NCBI Taxonomy" id="2302434"/>
    <lineage>
        <taxon>Bacteria</taxon>
        <taxon>Pseudomonadati</taxon>
        <taxon>Pseudomonadota</taxon>
        <taxon>Gammaproteobacteria</taxon>
        <taxon>Vibrionales</taxon>
        <taxon>Vibrionaceae</taxon>
        <taxon>Vibrio</taxon>
    </lineage>
</organism>
<dbReference type="EMBL" id="QVMU01000006">
    <property type="protein sequence ID" value="RJX71918.1"/>
    <property type="molecule type" value="Genomic_DNA"/>
</dbReference>
<evidence type="ECO:0000313" key="4">
    <source>
        <dbReference type="Proteomes" id="UP000273252"/>
    </source>
</evidence>
<keyword evidence="1" id="KW-0802">TPR repeat</keyword>
<accession>A0A3A6QL53</accession>
<evidence type="ECO:0000313" key="3">
    <source>
        <dbReference type="EMBL" id="RJX71918.1"/>
    </source>
</evidence>
<reference evidence="3 4" key="1">
    <citation type="submission" date="2018-08" db="EMBL/GenBank/DDBJ databases">
        <title>Vibrio isolated from the Eastern China Marginal Seas.</title>
        <authorList>
            <person name="Li Y."/>
        </authorList>
    </citation>
    <scope>NUCLEOTIDE SEQUENCE [LARGE SCALE GENOMIC DNA]</scope>
    <source>
        <strain evidence="3 4">BEI233</strain>
    </source>
</reference>
<feature type="repeat" description="TPR" evidence="1">
    <location>
        <begin position="208"/>
        <end position="241"/>
    </location>
</feature>
<proteinExistence type="predicted"/>
<dbReference type="AlphaFoldDB" id="A0A3A6QL53"/>
<keyword evidence="2" id="KW-0732">Signal</keyword>
<feature type="chain" id="PRO_5017310656" evidence="2">
    <location>
        <begin position="26"/>
        <end position="463"/>
    </location>
</feature>
<evidence type="ECO:0000256" key="2">
    <source>
        <dbReference type="SAM" id="SignalP"/>
    </source>
</evidence>
<dbReference type="SUPFAM" id="SSF48452">
    <property type="entry name" value="TPR-like"/>
    <property type="match status" value="1"/>
</dbReference>